<name>A0A7Z3GMW8_9PSED</name>
<dbReference type="AlphaFoldDB" id="A0A7Z3GMW8"/>
<dbReference type="Gene3D" id="3.40.190.10">
    <property type="entry name" value="Periplasmic binding protein-like II"/>
    <property type="match status" value="1"/>
</dbReference>
<gene>
    <name evidence="2" type="ORF">G4G71_00165</name>
</gene>
<evidence type="ECO:0000313" key="3">
    <source>
        <dbReference type="Proteomes" id="UP000502549"/>
    </source>
</evidence>
<feature type="chain" id="PRO_5031308483" description="ABC transporter substrate-binding protein" evidence="1">
    <location>
        <begin position="20"/>
        <end position="123"/>
    </location>
</feature>
<keyword evidence="1" id="KW-0732">Signal</keyword>
<dbReference type="EMBL" id="CP048833">
    <property type="protein sequence ID" value="QJP06360.1"/>
    <property type="molecule type" value="Genomic_DNA"/>
</dbReference>
<evidence type="ECO:0000256" key="1">
    <source>
        <dbReference type="SAM" id="SignalP"/>
    </source>
</evidence>
<evidence type="ECO:0000313" key="2">
    <source>
        <dbReference type="EMBL" id="QJP06360.1"/>
    </source>
</evidence>
<dbReference type="KEGG" id="pmui:G4G71_00165"/>
<feature type="signal peptide" evidence="1">
    <location>
        <begin position="1"/>
        <end position="19"/>
    </location>
</feature>
<dbReference type="Proteomes" id="UP000502549">
    <property type="component" value="Chromosome"/>
</dbReference>
<dbReference type="SUPFAM" id="SSF53850">
    <property type="entry name" value="Periplasmic binding protein-like II"/>
    <property type="match status" value="1"/>
</dbReference>
<keyword evidence="3" id="KW-1185">Reference proteome</keyword>
<evidence type="ECO:0008006" key="4">
    <source>
        <dbReference type="Google" id="ProtNLM"/>
    </source>
</evidence>
<accession>A0A7Z3GMW8</accession>
<organism evidence="2 3">
    <name type="scientific">Pseudomonas multiresinivorans</name>
    <dbReference type="NCBI Taxonomy" id="95301"/>
    <lineage>
        <taxon>Bacteria</taxon>
        <taxon>Pseudomonadati</taxon>
        <taxon>Pseudomonadota</taxon>
        <taxon>Gammaproteobacteria</taxon>
        <taxon>Pseudomonadales</taxon>
        <taxon>Pseudomonadaceae</taxon>
        <taxon>Pseudomonas</taxon>
    </lineage>
</organism>
<sequence>MRRPLLLLALLLVPFASQAGPDVLRVGASNELMSTLEPLVDQYQIETRNKVLLIGGSESELTEQVRQGTPYDLLLTPLHNTARPSQAIECKARSMQRLTLVKGERRALATDFVDYLSKHCADH</sequence>
<protein>
    <recommendedName>
        <fullName evidence="4">ABC transporter substrate-binding protein</fullName>
    </recommendedName>
</protein>
<reference evidence="2 3" key="1">
    <citation type="submission" date="2020-02" db="EMBL/GenBank/DDBJ databases">
        <title>Complete genome sequence of Pseudomonas multiresinivorans ORNL1.</title>
        <authorList>
            <person name="Podar M."/>
        </authorList>
    </citation>
    <scope>NUCLEOTIDE SEQUENCE [LARGE SCALE GENOMIC DNA]</scope>
    <source>
        <strain evidence="3">populi</strain>
    </source>
</reference>
<proteinExistence type="predicted"/>
<dbReference type="RefSeq" id="WP_169934926.1">
    <property type="nucleotide sequence ID" value="NZ_CP048833.1"/>
</dbReference>